<dbReference type="SUPFAM" id="SSF53756">
    <property type="entry name" value="UDP-Glycosyltransferase/glycogen phosphorylase"/>
    <property type="match status" value="1"/>
</dbReference>
<comment type="similarity">
    <text evidence="2 4">Belongs to the UDP-N-acetylglucosamine 2-epimerase family.</text>
</comment>
<dbReference type="NCBIfam" id="TIGR00236">
    <property type="entry name" value="wecB"/>
    <property type="match status" value="1"/>
</dbReference>
<evidence type="ECO:0000259" key="5">
    <source>
        <dbReference type="Pfam" id="PF02350"/>
    </source>
</evidence>
<dbReference type="Pfam" id="PF02350">
    <property type="entry name" value="Epimerase_2"/>
    <property type="match status" value="1"/>
</dbReference>
<feature type="domain" description="UDP-N-acetylglucosamine 2-epimerase" evidence="5">
    <location>
        <begin position="27"/>
        <end position="365"/>
    </location>
</feature>
<comment type="caution">
    <text evidence="6">The sequence shown here is derived from an EMBL/GenBank/DDBJ whole genome shotgun (WGS) entry which is preliminary data.</text>
</comment>
<dbReference type="Gene3D" id="3.40.50.2000">
    <property type="entry name" value="Glycogen Phosphorylase B"/>
    <property type="match status" value="2"/>
</dbReference>
<evidence type="ECO:0000313" key="6">
    <source>
        <dbReference type="EMBL" id="MCF6138789.1"/>
    </source>
</evidence>
<evidence type="ECO:0000256" key="4">
    <source>
        <dbReference type="RuleBase" id="RU003513"/>
    </source>
</evidence>
<keyword evidence="7" id="KW-1185">Reference proteome</keyword>
<protein>
    <recommendedName>
        <fullName evidence="3">UDP-N-acetylglucosamine 2-epimerase (non-hydrolyzing)</fullName>
        <ecNumber evidence="3">5.1.3.14</ecNumber>
    </recommendedName>
</protein>
<sequence length="382" mass="42783">MNSKVKVMTIFGTRPEAIKMCPLVLELQKHPEEIESIVTVTAQHREMLDQVLDIFGVEPDFDLNIMKERQSLMEVTNRALEGLDRVLKEAEPDIVLVHGDTTTTFVASLAAFYNKIAVGHVEAGLRTGNKFSPYPEEMNRQLTGVLADLHFAPTDNSAENLVKESKNLDNIHITGNTAIDALRTTVSDEYHHDVLEQIGDDRLVLVTAHRRENIGEPMKQMFTAIRRLVEDHEDIQVVYPVHMNPAVRDIAYTILGEHDRIHLIEPLGVIDFHNIASRSHLILTDSGGIQEEAPSLGVPVLVLRDTTERPEGIEAGTLKLAGTDEDEVYNLANELLTDQKAYDAMAKASNPYGDGKASKRIVDAILYYFEKKSERPQSFKVK</sequence>
<dbReference type="GO" id="GO:0008761">
    <property type="term" value="F:UDP-N-acetylglucosamine 2-epimerase activity"/>
    <property type="evidence" value="ECO:0007669"/>
    <property type="project" value="UniProtKB-EC"/>
</dbReference>
<name>A0ABS9H1H2_9BACL</name>
<proteinExistence type="inferred from homology"/>
<dbReference type="InterPro" id="IPR003331">
    <property type="entry name" value="UDP_GlcNAc_Epimerase_2_dom"/>
</dbReference>
<dbReference type="PANTHER" id="PTHR43174:SF2">
    <property type="entry name" value="UDP-N-ACETYLGLUCOSAMINE 2-EPIMERASE"/>
    <property type="match status" value="1"/>
</dbReference>
<evidence type="ECO:0000256" key="2">
    <source>
        <dbReference type="ARBA" id="ARBA00038209"/>
    </source>
</evidence>
<dbReference type="EMBL" id="JAKIJS010000001">
    <property type="protein sequence ID" value="MCF6138789.1"/>
    <property type="molecule type" value="Genomic_DNA"/>
</dbReference>
<accession>A0ABS9H1H2</accession>
<reference evidence="6 7" key="1">
    <citation type="submission" date="2022-01" db="EMBL/GenBank/DDBJ databases">
        <title>Alkalihalobacillus sp. EGI L200015, a novel bacterium isolated from a salt lake sediment.</title>
        <authorList>
            <person name="Gao L."/>
            <person name="Fang B.-Z."/>
            <person name="Li W.-J."/>
        </authorList>
    </citation>
    <scope>NUCLEOTIDE SEQUENCE [LARGE SCALE GENOMIC DNA]</scope>
    <source>
        <strain evidence="6 7">KCTC 12718</strain>
    </source>
</reference>
<evidence type="ECO:0000256" key="3">
    <source>
        <dbReference type="ARBA" id="ARBA00038858"/>
    </source>
</evidence>
<gene>
    <name evidence="6" type="primary">wecB</name>
    <name evidence="6" type="ORF">L2716_13715</name>
</gene>
<organism evidence="6 7">
    <name type="scientific">Pseudalkalibacillus berkeleyi</name>
    <dbReference type="NCBI Taxonomy" id="1069813"/>
    <lineage>
        <taxon>Bacteria</taxon>
        <taxon>Bacillati</taxon>
        <taxon>Bacillota</taxon>
        <taxon>Bacilli</taxon>
        <taxon>Bacillales</taxon>
        <taxon>Fictibacillaceae</taxon>
        <taxon>Pseudalkalibacillus</taxon>
    </lineage>
</organism>
<dbReference type="CDD" id="cd03786">
    <property type="entry name" value="GTB_UDP-GlcNAc_2-Epimerase"/>
    <property type="match status" value="1"/>
</dbReference>
<evidence type="ECO:0000313" key="7">
    <source>
        <dbReference type="Proteomes" id="UP001649381"/>
    </source>
</evidence>
<keyword evidence="1 4" id="KW-0413">Isomerase</keyword>
<evidence type="ECO:0000256" key="1">
    <source>
        <dbReference type="ARBA" id="ARBA00023235"/>
    </source>
</evidence>
<dbReference type="RefSeq" id="WP_236336805.1">
    <property type="nucleotide sequence ID" value="NZ_JAKIJS010000001.1"/>
</dbReference>
<dbReference type="EC" id="5.1.3.14" evidence="3"/>
<dbReference type="Proteomes" id="UP001649381">
    <property type="component" value="Unassembled WGS sequence"/>
</dbReference>
<dbReference type="PANTHER" id="PTHR43174">
    <property type="entry name" value="UDP-N-ACETYLGLUCOSAMINE 2-EPIMERASE"/>
    <property type="match status" value="1"/>
</dbReference>
<dbReference type="InterPro" id="IPR029767">
    <property type="entry name" value="WecB-like"/>
</dbReference>